<comment type="caution">
    <text evidence="7">The sequence shown here is derived from an EMBL/GenBank/DDBJ whole genome shotgun (WGS) entry which is preliminary data.</text>
</comment>
<dbReference type="InterPro" id="IPR043129">
    <property type="entry name" value="ATPase_NBD"/>
</dbReference>
<dbReference type="PRINTS" id="PR00301">
    <property type="entry name" value="HEATSHOCK70"/>
</dbReference>
<dbReference type="InterPro" id="IPR013126">
    <property type="entry name" value="Hsp_70_fam"/>
</dbReference>
<sequence length="947" mass="95383">MAIHNDVMPTHRPSGEGFAVSYSLGVDLGTTFVAAAVAHDTQVEMFTLGDRSVVSPAAVYAREDGTMVTGDAAVRRAVSSPDRVGREFKRRLGDPTPVILGGSPYAVTALLGTVLRDVVDRVVETEGEQPSRVVLTHPANWGPYRRELFDEVPHLAGLSSGPSGPPRTVTEPEAAAAHYAASRRLDDGDVVAVYDLGGGTFDATVLRKHAGGIEILGSPEGIERLGGVDFDEAILSHVNYNAGGALAELDMGDLQTSVAMARLRQDCVLAKEALSIDSETTIPVFLPHRHFDVRLTTAEFEDLIRAQVESTIGALTRTLRSAQVEPSDLSAVLLVGGSSRIPLVARMISAELGRPIVVDTHPKYAVALGAAELARMDGARDPGQAAPAAAGRPERQTAAPVAAAPVAAAAVPAAALAGASALRPPSTDAPRPAPTHSAPTHAAPTHPAPTHPAPAAAAPAGYAPAGPPAGMPRPGGGGGAPAGMPRPGAPATGMPRPGSPGAGSPAAAPAAPSTGMPRPGAPAAAAPATTIPAASPAPVAAAMPAPRAETPAPPAEQPATGTEPAPVGPGPVGSGTPPPSLGSPSGGGGGGGRRRLLTVAAVAVLALLAGVVYFATGGYGLVLGNGQAAPPATGAPPAPDEVAAAVPIPSLGTAVPAGPTSGFVAVSPNGRLAYVANRAAGFVTVIDTSINRTTATIPIPAGPPQYLAFAPDGSRVYVSIFNEQRTIAAVAVLDTSDNSVVATIPVRTRPYALAVTPDGSKVYVPNHDSGTVSVIDTATDRVSAEIAVAPNPHWIAFSPDGSRAYAANHESNLITVLNTTDNSVLAEVPVGTSPHSVAVNPSKPLVANVNYDSASVSMIDTDTNEVVATVPVGTNPQAIAWSPDGRFAYTANLKDNTVSVISAESYAVTATIPTEDSPTSVGVLPNGKQAYVTNLNSGTLTVLNTSG</sequence>
<dbReference type="Gene3D" id="3.90.640.10">
    <property type="entry name" value="Actin, Chain A, domain 4"/>
    <property type="match status" value="1"/>
</dbReference>
<dbReference type="GO" id="GO:0005524">
    <property type="term" value="F:ATP binding"/>
    <property type="evidence" value="ECO:0007669"/>
    <property type="project" value="UniProtKB-KW"/>
</dbReference>
<dbReference type="Gene3D" id="3.30.420.40">
    <property type="match status" value="2"/>
</dbReference>
<accession>A0A4Q7V534</accession>
<proteinExistence type="inferred from homology"/>
<keyword evidence="2" id="KW-0547">Nucleotide-binding</keyword>
<evidence type="ECO:0000256" key="4">
    <source>
        <dbReference type="ARBA" id="ARBA00023016"/>
    </source>
</evidence>
<reference evidence="7 8" key="1">
    <citation type="submission" date="2019-02" db="EMBL/GenBank/DDBJ databases">
        <title>Sequencing the genomes of 1000 actinobacteria strains.</title>
        <authorList>
            <person name="Klenk H.-P."/>
        </authorList>
    </citation>
    <scope>NUCLEOTIDE SEQUENCE [LARGE SCALE GENOMIC DNA]</scope>
    <source>
        <strain evidence="7 8">DSM 45779</strain>
    </source>
</reference>
<feature type="compositionally biased region" description="Low complexity" evidence="6">
    <location>
        <begin position="482"/>
        <end position="496"/>
    </location>
</feature>
<dbReference type="PANTHER" id="PTHR47197:SF3">
    <property type="entry name" value="DIHYDRO-HEME D1 DEHYDROGENASE"/>
    <property type="match status" value="1"/>
</dbReference>
<dbReference type="Pfam" id="PF00012">
    <property type="entry name" value="HSP70"/>
    <property type="match status" value="1"/>
</dbReference>
<evidence type="ECO:0000256" key="5">
    <source>
        <dbReference type="ARBA" id="ARBA00023186"/>
    </source>
</evidence>
<evidence type="ECO:0000313" key="8">
    <source>
        <dbReference type="Proteomes" id="UP000291591"/>
    </source>
</evidence>
<dbReference type="Proteomes" id="UP000291591">
    <property type="component" value="Unassembled WGS sequence"/>
</dbReference>
<organism evidence="7 8">
    <name type="scientific">Pseudonocardia sediminis</name>
    <dbReference type="NCBI Taxonomy" id="1397368"/>
    <lineage>
        <taxon>Bacteria</taxon>
        <taxon>Bacillati</taxon>
        <taxon>Actinomycetota</taxon>
        <taxon>Actinomycetes</taxon>
        <taxon>Pseudonocardiales</taxon>
        <taxon>Pseudonocardiaceae</taxon>
        <taxon>Pseudonocardia</taxon>
    </lineage>
</organism>
<dbReference type="EMBL" id="SHKL01000001">
    <property type="protein sequence ID" value="RZT88594.1"/>
    <property type="molecule type" value="Genomic_DNA"/>
</dbReference>
<feature type="compositionally biased region" description="Low complexity" evidence="6">
    <location>
        <begin position="502"/>
        <end position="550"/>
    </location>
</feature>
<comment type="similarity">
    <text evidence="1">Belongs to the heat shock protein 70 family.</text>
</comment>
<evidence type="ECO:0000313" key="7">
    <source>
        <dbReference type="EMBL" id="RZT88594.1"/>
    </source>
</evidence>
<dbReference type="SUPFAM" id="SSF53067">
    <property type="entry name" value="Actin-like ATPase domain"/>
    <property type="match status" value="2"/>
</dbReference>
<dbReference type="InterPro" id="IPR019405">
    <property type="entry name" value="Lactonase_7-beta_prop"/>
</dbReference>
<name>A0A4Q7V534_PSEST</name>
<dbReference type="InterPro" id="IPR011044">
    <property type="entry name" value="Quino_amine_DH_bsu"/>
</dbReference>
<feature type="compositionally biased region" description="Low complexity" evidence="6">
    <location>
        <begin position="434"/>
        <end position="445"/>
    </location>
</feature>
<protein>
    <submittedName>
        <fullName evidence="7">YVTN family beta-propeller protein</fullName>
    </submittedName>
</protein>
<dbReference type="InterPro" id="IPR015943">
    <property type="entry name" value="WD40/YVTN_repeat-like_dom_sf"/>
</dbReference>
<dbReference type="PROSITE" id="PS00329">
    <property type="entry name" value="HSP70_2"/>
    <property type="match status" value="1"/>
</dbReference>
<dbReference type="PANTHER" id="PTHR47197">
    <property type="entry name" value="PROTEIN NIRF"/>
    <property type="match status" value="1"/>
</dbReference>
<dbReference type="Gene3D" id="2.130.10.10">
    <property type="entry name" value="YVTN repeat-like/Quinoprotein amine dehydrogenase"/>
    <property type="match status" value="3"/>
</dbReference>
<evidence type="ECO:0000256" key="1">
    <source>
        <dbReference type="ARBA" id="ARBA00007381"/>
    </source>
</evidence>
<feature type="region of interest" description="Disordered" evidence="6">
    <location>
        <begin position="421"/>
        <end position="591"/>
    </location>
</feature>
<dbReference type="Pfam" id="PF10282">
    <property type="entry name" value="Lactonase"/>
    <property type="match status" value="1"/>
</dbReference>
<keyword evidence="4" id="KW-0346">Stress response</keyword>
<dbReference type="InterPro" id="IPR011964">
    <property type="entry name" value="YVTN_b-propeller_repeat"/>
</dbReference>
<dbReference type="InterPro" id="IPR051200">
    <property type="entry name" value="Host-pathogen_enzymatic-act"/>
</dbReference>
<keyword evidence="5" id="KW-0143">Chaperone</keyword>
<dbReference type="SUPFAM" id="SSF50969">
    <property type="entry name" value="YVTN repeat-like/Quinoprotein amine dehydrogenase"/>
    <property type="match status" value="1"/>
</dbReference>
<dbReference type="PROSITE" id="PS01036">
    <property type="entry name" value="HSP70_3"/>
    <property type="match status" value="1"/>
</dbReference>
<keyword evidence="3" id="KW-0067">ATP-binding</keyword>
<evidence type="ECO:0000256" key="3">
    <source>
        <dbReference type="ARBA" id="ARBA00022840"/>
    </source>
</evidence>
<feature type="compositionally biased region" description="Low complexity" evidence="6">
    <location>
        <begin position="453"/>
        <end position="464"/>
    </location>
</feature>
<keyword evidence="8" id="KW-1185">Reference proteome</keyword>
<evidence type="ECO:0000256" key="6">
    <source>
        <dbReference type="SAM" id="MobiDB-lite"/>
    </source>
</evidence>
<evidence type="ECO:0000256" key="2">
    <source>
        <dbReference type="ARBA" id="ARBA00022741"/>
    </source>
</evidence>
<dbReference type="InterPro" id="IPR018181">
    <property type="entry name" value="Heat_shock_70_CS"/>
</dbReference>
<dbReference type="GO" id="GO:0140662">
    <property type="term" value="F:ATP-dependent protein folding chaperone"/>
    <property type="evidence" value="ECO:0007669"/>
    <property type="project" value="InterPro"/>
</dbReference>
<gene>
    <name evidence="7" type="ORF">EV383_5538</name>
</gene>
<dbReference type="NCBIfam" id="TIGR02276">
    <property type="entry name" value="beta_rpt_yvtn"/>
    <property type="match status" value="5"/>
</dbReference>
<dbReference type="AlphaFoldDB" id="A0A4Q7V534"/>